<evidence type="ECO:0000256" key="2">
    <source>
        <dbReference type="ARBA" id="ARBA00005748"/>
    </source>
</evidence>
<sequence length="430" mass="48820">MKPPLLALLILGLFNAAASFVSWNDAFYEQQATYLRPGEPHIQDGHTMLNMQYVHNQIQVYCQPPTALTMWNVFQSNRLLLQITAGGDYSQYTGATVREVHQALRQLNEYHEGKPLWHSADEPRIVPMATYDHACYGIYTDEPFVVTLEVISCDLERVTQFTFGLVLWLSCPLLADSLLAFYCSAAALGAHLAGVLAVAAALMSSDRERLPRLGTLKVNFKLVLKERPTVITMALVGGAWLVKSACQRFCFLWRRTLVRRLHARLLRGTSYWLILTASDHRGFGWTCLVLLIPWPELLSLISWLNKLACYRRCFFKPMEQLEIVNQNSSYHGSYLRIGRSEHDYLTSENEGSSNPSNMHFYWQQRQDEQDENALVCEDRSNCHGRPSTRSCFNGCVQITSTRNPPGPAPHLTTLYRNLHFSNSGSSSTCM</sequence>
<reference evidence="10 11" key="2">
    <citation type="journal article" date="2008" name="Bioinformatics">
        <title>Assembly reconciliation.</title>
        <authorList>
            <person name="Zimin A.V."/>
            <person name="Smith D.R."/>
            <person name="Sutton G."/>
            <person name="Yorke J.A."/>
        </authorList>
    </citation>
    <scope>NUCLEOTIDE SEQUENCE [LARGE SCALE GENOMIC DNA]</scope>
    <source>
        <strain evidence="10 11">TSC#14021-0224.01</strain>
    </source>
</reference>
<feature type="transmembrane region" description="Helical" evidence="8">
    <location>
        <begin position="283"/>
        <end position="304"/>
    </location>
</feature>
<dbReference type="PANTHER" id="PTHR13598:SF1">
    <property type="entry name" value="AT07567P-RELATED"/>
    <property type="match status" value="1"/>
</dbReference>
<proteinExistence type="inferred from homology"/>
<evidence type="ECO:0000256" key="5">
    <source>
        <dbReference type="ARBA" id="ARBA00022989"/>
    </source>
</evidence>
<dbReference type="GO" id="GO:0005637">
    <property type="term" value="C:nuclear inner membrane"/>
    <property type="evidence" value="ECO:0007669"/>
    <property type="project" value="UniProtKB-SubCell"/>
</dbReference>
<evidence type="ECO:0000256" key="6">
    <source>
        <dbReference type="ARBA" id="ARBA00023136"/>
    </source>
</evidence>
<accession>B3N568</accession>
<name>B3N568_DROER</name>
<organism evidence="10 11">
    <name type="scientific">Drosophila erecta</name>
    <name type="common">Fruit fly</name>
    <dbReference type="NCBI Taxonomy" id="7220"/>
    <lineage>
        <taxon>Eukaryota</taxon>
        <taxon>Metazoa</taxon>
        <taxon>Ecdysozoa</taxon>
        <taxon>Arthropoda</taxon>
        <taxon>Hexapoda</taxon>
        <taxon>Insecta</taxon>
        <taxon>Pterygota</taxon>
        <taxon>Neoptera</taxon>
        <taxon>Endopterygota</taxon>
        <taxon>Diptera</taxon>
        <taxon>Brachycera</taxon>
        <taxon>Muscomorpha</taxon>
        <taxon>Ephydroidea</taxon>
        <taxon>Drosophilidae</taxon>
        <taxon>Drosophila</taxon>
        <taxon>Sophophora</taxon>
    </lineage>
</organism>
<comment type="subcellular location">
    <subcellularLocation>
        <location evidence="1">Nucleus inner membrane</location>
        <topology evidence="1">Multi-pass membrane protein</topology>
        <orientation evidence="1">Nucleoplasmic side</orientation>
    </subcellularLocation>
</comment>
<keyword evidence="7" id="KW-0539">Nucleus</keyword>
<evidence type="ECO:0000256" key="9">
    <source>
        <dbReference type="SAM" id="SignalP"/>
    </source>
</evidence>
<evidence type="ECO:0000256" key="8">
    <source>
        <dbReference type="SAM" id="Phobius"/>
    </source>
</evidence>
<keyword evidence="6 8" id="KW-0472">Membrane</keyword>
<dbReference type="HOGENOM" id="CLU_639786_0_0_1"/>
<reference evidence="10 11" key="1">
    <citation type="journal article" date="2007" name="Nature">
        <title>Evolution of genes and genomes on the Drosophila phylogeny.</title>
        <authorList>
            <consortium name="Drosophila 12 Genomes Consortium"/>
            <person name="Clark A.G."/>
            <person name="Eisen M.B."/>
            <person name="Smith D.R."/>
            <person name="Bergman C.M."/>
            <person name="Oliver B."/>
            <person name="Markow T.A."/>
            <person name="Kaufman T.C."/>
            <person name="Kellis M."/>
            <person name="Gelbart W."/>
            <person name="Iyer V.N."/>
            <person name="Pollard D.A."/>
            <person name="Sackton T.B."/>
            <person name="Larracuente A.M."/>
            <person name="Singh N.D."/>
            <person name="Abad J.P."/>
            <person name="Abt D.N."/>
            <person name="Adryan B."/>
            <person name="Aguade M."/>
            <person name="Akashi H."/>
            <person name="Anderson W.W."/>
            <person name="Aquadro C.F."/>
            <person name="Ardell D.H."/>
            <person name="Arguello R."/>
            <person name="Artieri C.G."/>
            <person name="Barbash D.A."/>
            <person name="Barker D."/>
            <person name="Barsanti P."/>
            <person name="Batterham P."/>
            <person name="Batzoglou S."/>
            <person name="Begun D."/>
            <person name="Bhutkar A."/>
            <person name="Blanco E."/>
            <person name="Bosak S.A."/>
            <person name="Bradley R.K."/>
            <person name="Brand A.D."/>
            <person name="Brent M.R."/>
            <person name="Brooks A.N."/>
            <person name="Brown R.H."/>
            <person name="Butlin R.K."/>
            <person name="Caggese C."/>
            <person name="Calvi B.R."/>
            <person name="Bernardo de Carvalho A."/>
            <person name="Caspi A."/>
            <person name="Castrezana S."/>
            <person name="Celniker S.E."/>
            <person name="Chang J.L."/>
            <person name="Chapple C."/>
            <person name="Chatterji S."/>
            <person name="Chinwalla A."/>
            <person name="Civetta A."/>
            <person name="Clifton S.W."/>
            <person name="Comeron J.M."/>
            <person name="Costello J.C."/>
            <person name="Coyne J.A."/>
            <person name="Daub J."/>
            <person name="David R.G."/>
            <person name="Delcher A.L."/>
            <person name="Delehaunty K."/>
            <person name="Do C.B."/>
            <person name="Ebling H."/>
            <person name="Edwards K."/>
            <person name="Eickbush T."/>
            <person name="Evans J.D."/>
            <person name="Filipski A."/>
            <person name="Findeiss S."/>
            <person name="Freyhult E."/>
            <person name="Fulton L."/>
            <person name="Fulton R."/>
            <person name="Garcia A.C."/>
            <person name="Gardiner A."/>
            <person name="Garfield D.A."/>
            <person name="Garvin B.E."/>
            <person name="Gibson G."/>
            <person name="Gilbert D."/>
            <person name="Gnerre S."/>
            <person name="Godfrey J."/>
            <person name="Good R."/>
            <person name="Gotea V."/>
            <person name="Gravely B."/>
            <person name="Greenberg A.J."/>
            <person name="Griffiths-Jones S."/>
            <person name="Gross S."/>
            <person name="Guigo R."/>
            <person name="Gustafson E.A."/>
            <person name="Haerty W."/>
            <person name="Hahn M.W."/>
            <person name="Halligan D.L."/>
            <person name="Halpern A.L."/>
            <person name="Halter G.M."/>
            <person name="Han M.V."/>
            <person name="Heger A."/>
            <person name="Hillier L."/>
            <person name="Hinrichs A.S."/>
            <person name="Holmes I."/>
            <person name="Hoskins R.A."/>
            <person name="Hubisz M.J."/>
            <person name="Hultmark D."/>
            <person name="Huntley M.A."/>
            <person name="Jaffe D.B."/>
            <person name="Jagadeeshan S."/>
            <person name="Jeck W.R."/>
            <person name="Johnson J."/>
            <person name="Jones C.D."/>
            <person name="Jordan W.C."/>
            <person name="Karpen G.H."/>
            <person name="Kataoka E."/>
            <person name="Keightley P.D."/>
            <person name="Kheradpour P."/>
            <person name="Kirkness E.F."/>
            <person name="Koerich L.B."/>
            <person name="Kristiansen K."/>
            <person name="Kudrna D."/>
            <person name="Kulathinal R.J."/>
            <person name="Kumar S."/>
            <person name="Kwok R."/>
            <person name="Lander E."/>
            <person name="Langley C.H."/>
            <person name="Lapoint R."/>
            <person name="Lazzaro B.P."/>
            <person name="Lee S.J."/>
            <person name="Levesque L."/>
            <person name="Li R."/>
            <person name="Lin C.F."/>
            <person name="Lin M.F."/>
            <person name="Lindblad-Toh K."/>
            <person name="Llopart A."/>
            <person name="Long M."/>
            <person name="Low L."/>
            <person name="Lozovsky E."/>
            <person name="Lu J."/>
            <person name="Luo M."/>
            <person name="Machado C.A."/>
            <person name="Makalowski W."/>
            <person name="Marzo M."/>
            <person name="Matsuda M."/>
            <person name="Matzkin L."/>
            <person name="McAllister B."/>
            <person name="McBride C.S."/>
            <person name="McKernan B."/>
            <person name="McKernan K."/>
            <person name="Mendez-Lago M."/>
            <person name="Minx P."/>
            <person name="Mollenhauer M.U."/>
            <person name="Montooth K."/>
            <person name="Mount S.M."/>
            <person name="Mu X."/>
            <person name="Myers E."/>
            <person name="Negre B."/>
            <person name="Newfeld S."/>
            <person name="Nielsen R."/>
            <person name="Noor M.A."/>
            <person name="O'Grady P."/>
            <person name="Pachter L."/>
            <person name="Papaceit M."/>
            <person name="Parisi M.J."/>
            <person name="Parisi M."/>
            <person name="Parts L."/>
            <person name="Pedersen J.S."/>
            <person name="Pesole G."/>
            <person name="Phillippy A.M."/>
            <person name="Ponting C.P."/>
            <person name="Pop M."/>
            <person name="Porcelli D."/>
            <person name="Powell J.R."/>
            <person name="Prohaska S."/>
            <person name="Pruitt K."/>
            <person name="Puig M."/>
            <person name="Quesneville H."/>
            <person name="Ram K.R."/>
            <person name="Rand D."/>
            <person name="Rasmussen M.D."/>
            <person name="Reed L.K."/>
            <person name="Reenan R."/>
            <person name="Reily A."/>
            <person name="Remington K.A."/>
            <person name="Rieger T.T."/>
            <person name="Ritchie M.G."/>
            <person name="Robin C."/>
            <person name="Rogers Y.H."/>
            <person name="Rohde C."/>
            <person name="Rozas J."/>
            <person name="Rubenfield M.J."/>
            <person name="Ruiz A."/>
            <person name="Russo S."/>
            <person name="Salzberg S.L."/>
            <person name="Sanchez-Gracia A."/>
            <person name="Saranga D.J."/>
            <person name="Sato H."/>
            <person name="Schaeffer S.W."/>
            <person name="Schatz M.C."/>
            <person name="Schlenke T."/>
            <person name="Schwartz R."/>
            <person name="Segarra C."/>
            <person name="Singh R.S."/>
            <person name="Sirot L."/>
            <person name="Sirota M."/>
            <person name="Sisneros N.B."/>
            <person name="Smith C.D."/>
            <person name="Smith T.F."/>
            <person name="Spieth J."/>
            <person name="Stage D.E."/>
            <person name="Stark A."/>
            <person name="Stephan W."/>
            <person name="Strausberg R.L."/>
            <person name="Strempel S."/>
            <person name="Sturgill D."/>
            <person name="Sutton G."/>
            <person name="Sutton G.G."/>
            <person name="Tao W."/>
            <person name="Teichmann S."/>
            <person name="Tobari Y.N."/>
            <person name="Tomimura Y."/>
            <person name="Tsolas J.M."/>
            <person name="Valente V.L."/>
            <person name="Venter E."/>
            <person name="Venter J.C."/>
            <person name="Vicario S."/>
            <person name="Vieira F.G."/>
            <person name="Vilella A.J."/>
            <person name="Villasante A."/>
            <person name="Walenz B."/>
            <person name="Wang J."/>
            <person name="Wasserman M."/>
            <person name="Watts T."/>
            <person name="Wilson D."/>
            <person name="Wilson R.K."/>
            <person name="Wing R.A."/>
            <person name="Wolfner M.F."/>
            <person name="Wong A."/>
            <person name="Wong G.K."/>
            <person name="Wu C.I."/>
            <person name="Wu G."/>
            <person name="Yamamoto D."/>
            <person name="Yang H.P."/>
            <person name="Yang S.P."/>
            <person name="Yorke J.A."/>
            <person name="Yoshida K."/>
            <person name="Zdobnov E."/>
            <person name="Zhang P."/>
            <person name="Zhang Y."/>
            <person name="Zimin A.V."/>
            <person name="Baldwin J."/>
            <person name="Abdouelleil A."/>
            <person name="Abdulkadir J."/>
            <person name="Abebe A."/>
            <person name="Abera B."/>
            <person name="Abreu J."/>
            <person name="Acer S.C."/>
            <person name="Aftuck L."/>
            <person name="Alexander A."/>
            <person name="An P."/>
            <person name="Anderson E."/>
            <person name="Anderson S."/>
            <person name="Arachi H."/>
            <person name="Azer M."/>
            <person name="Bachantsang P."/>
            <person name="Barry A."/>
            <person name="Bayul T."/>
            <person name="Berlin A."/>
            <person name="Bessette D."/>
            <person name="Bloom T."/>
            <person name="Blye J."/>
            <person name="Boguslavskiy L."/>
            <person name="Bonnet C."/>
            <person name="Boukhgalter B."/>
            <person name="Bourzgui I."/>
            <person name="Brown A."/>
            <person name="Cahill P."/>
            <person name="Channer S."/>
            <person name="Cheshatsang Y."/>
            <person name="Chuda L."/>
            <person name="Citroen M."/>
            <person name="Collymore A."/>
            <person name="Cooke P."/>
            <person name="Costello M."/>
            <person name="D'Aco K."/>
            <person name="Daza R."/>
            <person name="De Haan G."/>
            <person name="DeGray S."/>
            <person name="DeMaso C."/>
            <person name="Dhargay N."/>
            <person name="Dooley K."/>
            <person name="Dooley E."/>
            <person name="Doricent M."/>
            <person name="Dorje P."/>
            <person name="Dorjee K."/>
            <person name="Dupes A."/>
            <person name="Elong R."/>
            <person name="Falk J."/>
            <person name="Farina A."/>
            <person name="Faro S."/>
            <person name="Ferguson D."/>
            <person name="Fisher S."/>
            <person name="Foley C.D."/>
            <person name="Franke A."/>
            <person name="Friedrich D."/>
            <person name="Gadbois L."/>
            <person name="Gearin G."/>
            <person name="Gearin C.R."/>
            <person name="Giannoukos G."/>
            <person name="Goode T."/>
            <person name="Graham J."/>
            <person name="Grandbois E."/>
            <person name="Grewal S."/>
            <person name="Gyaltsen K."/>
            <person name="Hafez N."/>
            <person name="Hagos B."/>
            <person name="Hall J."/>
            <person name="Henson C."/>
            <person name="Hollinger A."/>
            <person name="Honan T."/>
            <person name="Huard M.D."/>
            <person name="Hughes L."/>
            <person name="Hurhula B."/>
            <person name="Husby M.E."/>
            <person name="Kamat A."/>
            <person name="Kanga B."/>
            <person name="Kashin S."/>
            <person name="Khazanovich D."/>
            <person name="Kisner P."/>
            <person name="Lance K."/>
            <person name="Lara M."/>
            <person name="Lee W."/>
            <person name="Lennon N."/>
            <person name="Letendre F."/>
            <person name="LeVine R."/>
            <person name="Lipovsky A."/>
            <person name="Liu X."/>
            <person name="Liu J."/>
            <person name="Liu S."/>
            <person name="Lokyitsang T."/>
            <person name="Lokyitsang Y."/>
            <person name="Lubonja R."/>
            <person name="Lui A."/>
            <person name="MacDonald P."/>
            <person name="Magnisalis V."/>
            <person name="Maru K."/>
            <person name="Matthews C."/>
            <person name="McCusker W."/>
            <person name="McDonough S."/>
            <person name="Mehta T."/>
            <person name="Meldrim J."/>
            <person name="Meneus L."/>
            <person name="Mihai O."/>
            <person name="Mihalev A."/>
            <person name="Mihova T."/>
            <person name="Mittelman R."/>
            <person name="Mlenga V."/>
            <person name="Montmayeur A."/>
            <person name="Mulrain L."/>
            <person name="Navidi A."/>
            <person name="Naylor J."/>
            <person name="Negash T."/>
            <person name="Nguyen T."/>
            <person name="Nguyen N."/>
            <person name="Nicol R."/>
            <person name="Norbu C."/>
            <person name="Norbu N."/>
            <person name="Novod N."/>
            <person name="O'Neill B."/>
            <person name="Osman S."/>
            <person name="Markiewicz E."/>
            <person name="Oyono O.L."/>
            <person name="Patti C."/>
            <person name="Phunkhang P."/>
            <person name="Pierre F."/>
            <person name="Priest M."/>
            <person name="Raghuraman S."/>
            <person name="Rege F."/>
            <person name="Reyes R."/>
            <person name="Rise C."/>
            <person name="Rogov P."/>
            <person name="Ross K."/>
            <person name="Ryan E."/>
            <person name="Settipalli S."/>
            <person name="Shea T."/>
            <person name="Sherpa N."/>
            <person name="Shi L."/>
            <person name="Shih D."/>
            <person name="Sparrow T."/>
            <person name="Spaulding J."/>
            <person name="Stalker J."/>
            <person name="Stange-Thomann N."/>
            <person name="Stavropoulos S."/>
            <person name="Stone C."/>
            <person name="Strader C."/>
            <person name="Tesfaye S."/>
            <person name="Thomson T."/>
            <person name="Thoulutsang Y."/>
            <person name="Thoulutsang D."/>
            <person name="Topham K."/>
            <person name="Topping I."/>
            <person name="Tsamla T."/>
            <person name="Vassiliev H."/>
            <person name="Vo A."/>
            <person name="Wangchuk T."/>
            <person name="Wangdi T."/>
            <person name="Weiand M."/>
            <person name="Wilkinson J."/>
            <person name="Wilson A."/>
            <person name="Yadav S."/>
            <person name="Young G."/>
            <person name="Yu Q."/>
            <person name="Zembek L."/>
            <person name="Zhong D."/>
            <person name="Zimmer A."/>
            <person name="Zwirko Z."/>
            <person name="Jaffe D.B."/>
            <person name="Alvarez P."/>
            <person name="Brockman W."/>
            <person name="Butler J."/>
            <person name="Chin C."/>
            <person name="Gnerre S."/>
            <person name="Grabherr M."/>
            <person name="Kleber M."/>
            <person name="Mauceli E."/>
            <person name="MacCallum I."/>
        </authorList>
    </citation>
    <scope>NUCLEOTIDE SEQUENCE [LARGE SCALE GENOMIC DNA]</scope>
    <source>
        <strain evidence="10 11">TSC#14021-0224.01</strain>
    </source>
</reference>
<dbReference type="Proteomes" id="UP000008711">
    <property type="component" value="Unassembled WGS sequence"/>
</dbReference>
<dbReference type="InterPro" id="IPR019358">
    <property type="entry name" value="NEMP_fam"/>
</dbReference>
<feature type="chain" id="PRO_5002791144" evidence="9">
    <location>
        <begin position="20"/>
        <end position="430"/>
    </location>
</feature>
<protein>
    <submittedName>
        <fullName evidence="10">Uncharacterized protein</fullName>
    </submittedName>
</protein>
<keyword evidence="3 8" id="KW-0812">Transmembrane</keyword>
<keyword evidence="4 9" id="KW-0732">Signal</keyword>
<feature type="transmembrane region" description="Helical" evidence="8">
    <location>
        <begin position="179"/>
        <end position="202"/>
    </location>
</feature>
<dbReference type="eggNOG" id="ENOG502T9HR">
    <property type="taxonomic scope" value="Eukaryota"/>
</dbReference>
<feature type="signal peptide" evidence="9">
    <location>
        <begin position="1"/>
        <end position="19"/>
    </location>
</feature>
<keyword evidence="11" id="KW-1185">Reference proteome</keyword>
<evidence type="ECO:0000256" key="4">
    <source>
        <dbReference type="ARBA" id="ARBA00022729"/>
    </source>
</evidence>
<dbReference type="OMA" id="PWPELWW"/>
<dbReference type="KEGG" id="der:6540787"/>
<dbReference type="PhylomeDB" id="B3N568"/>
<gene>
    <name evidence="10" type="primary">Dere\GG24285</name>
    <name evidence="10" type="synonym">dere_GLEANR_9027</name>
    <name evidence="10" type="synonym">GG24285</name>
    <name evidence="10" type="ORF">Dere_GG24285</name>
</gene>
<dbReference type="AlphaFoldDB" id="B3N568"/>
<dbReference type="EMBL" id="CH954177">
    <property type="protein sequence ID" value="EDV57898.1"/>
    <property type="molecule type" value="Genomic_DNA"/>
</dbReference>
<evidence type="ECO:0000256" key="7">
    <source>
        <dbReference type="ARBA" id="ARBA00023242"/>
    </source>
</evidence>
<evidence type="ECO:0000256" key="3">
    <source>
        <dbReference type="ARBA" id="ARBA00022692"/>
    </source>
</evidence>
<dbReference type="OrthoDB" id="509138at2759"/>
<evidence type="ECO:0000256" key="1">
    <source>
        <dbReference type="ARBA" id="ARBA00004575"/>
    </source>
</evidence>
<keyword evidence="5 8" id="KW-1133">Transmembrane helix</keyword>
<evidence type="ECO:0000313" key="11">
    <source>
        <dbReference type="Proteomes" id="UP000008711"/>
    </source>
</evidence>
<evidence type="ECO:0000313" key="10">
    <source>
        <dbReference type="EMBL" id="EDV57898.1"/>
    </source>
</evidence>
<dbReference type="PANTHER" id="PTHR13598">
    <property type="entry name" value="AT07567P-RELATED"/>
    <property type="match status" value="1"/>
</dbReference>
<comment type="similarity">
    <text evidence="2">Belongs to the NEMP family.</text>
</comment>